<evidence type="ECO:0000313" key="2">
    <source>
        <dbReference type="EMBL" id="KAK1395482.1"/>
    </source>
</evidence>
<dbReference type="EMBL" id="JAUIZM010000007">
    <property type="protein sequence ID" value="KAK1374355.1"/>
    <property type="molecule type" value="Genomic_DNA"/>
</dbReference>
<dbReference type="EMBL" id="JAUIZM010000003">
    <property type="protein sequence ID" value="KAK1395482.1"/>
    <property type="molecule type" value="Genomic_DNA"/>
</dbReference>
<evidence type="ECO:0000313" key="1">
    <source>
        <dbReference type="EMBL" id="KAK1374355.1"/>
    </source>
</evidence>
<gene>
    <name evidence="2" type="ORF">POM88_014538</name>
    <name evidence="1" type="ORF">POM88_030548</name>
</gene>
<protein>
    <submittedName>
        <fullName evidence="2">Uncharacterized protein</fullName>
    </submittedName>
</protein>
<comment type="caution">
    <text evidence="2">The sequence shown here is derived from an EMBL/GenBank/DDBJ whole genome shotgun (WGS) entry which is preliminary data.</text>
</comment>
<keyword evidence="3" id="KW-1185">Reference proteome</keyword>
<accession>A0AAD8J0K2</accession>
<evidence type="ECO:0000313" key="3">
    <source>
        <dbReference type="Proteomes" id="UP001237642"/>
    </source>
</evidence>
<proteinExistence type="predicted"/>
<sequence>MKKEKRPLKGLGLEHMDNPCPVIPSKLTSSTLRGIDFLLQYAGGAAISLLPVEESITNMNLGVCCWMLRRFLSFEFEILCFWRNNQVLGASGPSTLSFFMANDSGVGIDFFNLNLCPVADSDSLSSPTQIAVS</sequence>
<dbReference type="Proteomes" id="UP001237642">
    <property type="component" value="Unassembled WGS sequence"/>
</dbReference>
<organism evidence="2 3">
    <name type="scientific">Heracleum sosnowskyi</name>
    <dbReference type="NCBI Taxonomy" id="360622"/>
    <lineage>
        <taxon>Eukaryota</taxon>
        <taxon>Viridiplantae</taxon>
        <taxon>Streptophyta</taxon>
        <taxon>Embryophyta</taxon>
        <taxon>Tracheophyta</taxon>
        <taxon>Spermatophyta</taxon>
        <taxon>Magnoliopsida</taxon>
        <taxon>eudicotyledons</taxon>
        <taxon>Gunneridae</taxon>
        <taxon>Pentapetalae</taxon>
        <taxon>asterids</taxon>
        <taxon>campanulids</taxon>
        <taxon>Apiales</taxon>
        <taxon>Apiaceae</taxon>
        <taxon>Apioideae</taxon>
        <taxon>apioid superclade</taxon>
        <taxon>Tordylieae</taxon>
        <taxon>Tordyliinae</taxon>
        <taxon>Heracleum</taxon>
    </lineage>
</organism>
<reference evidence="2" key="2">
    <citation type="submission" date="2023-05" db="EMBL/GenBank/DDBJ databases">
        <authorList>
            <person name="Schelkunov M.I."/>
        </authorList>
    </citation>
    <scope>NUCLEOTIDE SEQUENCE</scope>
    <source>
        <strain evidence="2">Hsosn_3</strain>
        <tissue evidence="2">Leaf</tissue>
    </source>
</reference>
<name>A0AAD8J0K2_9APIA</name>
<dbReference type="AlphaFoldDB" id="A0AAD8J0K2"/>
<reference evidence="2" key="1">
    <citation type="submission" date="2023-02" db="EMBL/GenBank/DDBJ databases">
        <title>Genome of toxic invasive species Heracleum sosnowskyi carries increased number of genes despite the absence of recent whole-genome duplications.</title>
        <authorList>
            <person name="Schelkunov M."/>
            <person name="Shtratnikova V."/>
            <person name="Makarenko M."/>
            <person name="Klepikova A."/>
            <person name="Omelchenko D."/>
            <person name="Novikova G."/>
            <person name="Obukhova E."/>
            <person name="Bogdanov V."/>
            <person name="Penin A."/>
            <person name="Logacheva M."/>
        </authorList>
    </citation>
    <scope>NUCLEOTIDE SEQUENCE</scope>
    <source>
        <strain evidence="2">Hsosn_3</strain>
        <tissue evidence="2">Leaf</tissue>
    </source>
</reference>